<feature type="domain" description="PTS EIIC type-2" evidence="15">
    <location>
        <begin position="160"/>
        <end position="515"/>
    </location>
</feature>
<feature type="transmembrane region" description="Helical" evidence="13">
    <location>
        <begin position="484"/>
        <end position="505"/>
    </location>
</feature>
<evidence type="ECO:0000313" key="17">
    <source>
        <dbReference type="Proteomes" id="UP000000603"/>
    </source>
</evidence>
<dbReference type="InterPro" id="IPR013011">
    <property type="entry name" value="PTS_EIIB_2"/>
</dbReference>
<keyword evidence="3" id="KW-1003">Cell membrane</keyword>
<evidence type="ECO:0000313" key="16">
    <source>
        <dbReference type="EMBL" id="AAT83937.1"/>
    </source>
</evidence>
<keyword evidence="7" id="KW-0598">Phosphotransferase system</keyword>
<feature type="compositionally biased region" description="Polar residues" evidence="12">
    <location>
        <begin position="1"/>
        <end position="11"/>
    </location>
</feature>
<evidence type="ECO:0000256" key="6">
    <source>
        <dbReference type="ARBA" id="ARBA00022679"/>
    </source>
</evidence>
<dbReference type="GO" id="GO:0005886">
    <property type="term" value="C:plasma membrane"/>
    <property type="evidence" value="ECO:0007669"/>
    <property type="project" value="UniProtKB-SubCell"/>
</dbReference>
<accession>Q6A5M6</accession>
<comment type="subcellular location">
    <subcellularLocation>
        <location evidence="1">Cell inner membrane</location>
        <topology evidence="1">Multi-pass membrane protein</topology>
    </subcellularLocation>
</comment>
<dbReference type="GO" id="GO:0009401">
    <property type="term" value="P:phosphoenolpyruvate-dependent sugar phosphotransferase system"/>
    <property type="evidence" value="ECO:0007669"/>
    <property type="project" value="UniProtKB-KW"/>
</dbReference>
<dbReference type="PROSITE" id="PS51104">
    <property type="entry name" value="PTS_EIIC_TYPE_2"/>
    <property type="match status" value="1"/>
</dbReference>
<feature type="transmembrane region" description="Helical" evidence="13">
    <location>
        <begin position="417"/>
        <end position="438"/>
    </location>
</feature>
<dbReference type="PANTHER" id="PTHR30505">
    <property type="entry name" value="FRUCTOSE-LIKE PERMEASE"/>
    <property type="match status" value="1"/>
</dbReference>
<dbReference type="FunFam" id="3.40.50.2300:FF:000014">
    <property type="entry name" value="PTS system fructose-like transporter subunit IIB"/>
    <property type="match status" value="1"/>
</dbReference>
<evidence type="ECO:0000256" key="4">
    <source>
        <dbReference type="ARBA" id="ARBA00022553"/>
    </source>
</evidence>
<dbReference type="NCBIfam" id="TIGR00829">
    <property type="entry name" value="FRU"/>
    <property type="match status" value="1"/>
</dbReference>
<reference evidence="16 17" key="1">
    <citation type="journal article" date="2004" name="Science">
        <title>The complete genome sequence of Propionibacterium acnes, a commensal of human skin.</title>
        <authorList>
            <person name="Bruggemann H."/>
            <person name="Henne A."/>
            <person name="Hoster F."/>
            <person name="Liesegang H."/>
            <person name="Wiezer A."/>
            <person name="Strittmatter A."/>
            <person name="Hujer S."/>
            <person name="Durre P."/>
            <person name="Gottschalk G."/>
        </authorList>
    </citation>
    <scope>NUCLEOTIDE SEQUENCE [LARGE SCALE GENOMIC DNA]</scope>
    <source>
        <strain evidence="17">DSM 16379 / KPA171202</strain>
    </source>
</reference>
<dbReference type="PANTHER" id="PTHR30505:SF0">
    <property type="entry name" value="FRUCTOSE-LIKE PTS SYSTEM EIIBC COMPONENT-RELATED"/>
    <property type="match status" value="1"/>
</dbReference>
<evidence type="ECO:0000256" key="12">
    <source>
        <dbReference type="SAM" id="MobiDB-lite"/>
    </source>
</evidence>
<evidence type="ECO:0000256" key="2">
    <source>
        <dbReference type="ARBA" id="ARBA00022448"/>
    </source>
</evidence>
<dbReference type="GO" id="GO:0005351">
    <property type="term" value="F:carbohydrate:proton symporter activity"/>
    <property type="evidence" value="ECO:0007669"/>
    <property type="project" value="InterPro"/>
</dbReference>
<evidence type="ECO:0000259" key="15">
    <source>
        <dbReference type="PROSITE" id="PS51104"/>
    </source>
</evidence>
<dbReference type="EnsemblBacteria" id="AAT83937">
    <property type="protein sequence ID" value="AAT83937"/>
    <property type="gene ID" value="PPA2233"/>
</dbReference>
<dbReference type="NCBIfam" id="TIGR01427">
    <property type="entry name" value="PTS_IIC_fructo"/>
    <property type="match status" value="1"/>
</dbReference>
<dbReference type="GO" id="GO:0016301">
    <property type="term" value="F:kinase activity"/>
    <property type="evidence" value="ECO:0007669"/>
    <property type="project" value="UniProtKB-KW"/>
</dbReference>
<name>Q6A5M6_CUTAK</name>
<dbReference type="InterPro" id="IPR006327">
    <property type="entry name" value="PTS_IIC_fruc"/>
</dbReference>
<dbReference type="EMBL" id="AE017283">
    <property type="protein sequence ID" value="AAT83937.1"/>
    <property type="molecule type" value="Genomic_DNA"/>
</dbReference>
<keyword evidence="9" id="KW-0418">Kinase</keyword>
<evidence type="ECO:0000256" key="7">
    <source>
        <dbReference type="ARBA" id="ARBA00022683"/>
    </source>
</evidence>
<dbReference type="Gene3D" id="3.40.50.2300">
    <property type="match status" value="1"/>
</dbReference>
<evidence type="ECO:0000256" key="9">
    <source>
        <dbReference type="ARBA" id="ARBA00022777"/>
    </source>
</evidence>
<dbReference type="InterPro" id="IPR003353">
    <property type="entry name" value="PTS_IIB_fruc"/>
</dbReference>
<dbReference type="EC" id="2.7.1.69" evidence="16"/>
<keyword evidence="10 13" id="KW-1133">Transmembrane helix</keyword>
<evidence type="ECO:0000256" key="1">
    <source>
        <dbReference type="ARBA" id="ARBA00004429"/>
    </source>
</evidence>
<evidence type="ECO:0000259" key="14">
    <source>
        <dbReference type="PROSITE" id="PS51099"/>
    </source>
</evidence>
<gene>
    <name evidence="16" type="ordered locus">PPA2233</name>
</gene>
<dbReference type="CDD" id="cd05569">
    <property type="entry name" value="PTS_IIB_fructose"/>
    <property type="match status" value="1"/>
</dbReference>
<dbReference type="Pfam" id="PF02302">
    <property type="entry name" value="PTS_IIB"/>
    <property type="match status" value="1"/>
</dbReference>
<dbReference type="SUPFAM" id="SSF52794">
    <property type="entry name" value="PTS system IIB component-like"/>
    <property type="match status" value="1"/>
</dbReference>
<evidence type="ECO:0000256" key="8">
    <source>
        <dbReference type="ARBA" id="ARBA00022692"/>
    </source>
</evidence>
<feature type="region of interest" description="Disordered" evidence="12">
    <location>
        <begin position="126"/>
        <end position="153"/>
    </location>
</feature>
<feature type="transmembrane region" description="Helical" evidence="13">
    <location>
        <begin position="445"/>
        <end position="464"/>
    </location>
</feature>
<dbReference type="KEGG" id="pac:PPA2233"/>
<protein>
    <submittedName>
        <fullName evidence="16">PTS system, fructose-specific IIBC component</fullName>
        <ecNumber evidence="16">2.7.1.69</ecNumber>
    </submittedName>
</protein>
<evidence type="ECO:0000256" key="5">
    <source>
        <dbReference type="ARBA" id="ARBA00022597"/>
    </source>
</evidence>
<feature type="transmembrane region" description="Helical" evidence="13">
    <location>
        <begin position="268"/>
        <end position="289"/>
    </location>
</feature>
<keyword evidence="5" id="KW-0762">Sugar transport</keyword>
<dbReference type="eggNOG" id="COG1445">
    <property type="taxonomic scope" value="Bacteria"/>
</dbReference>
<dbReference type="AlphaFoldDB" id="Q6A5M6"/>
<dbReference type="GO" id="GO:0022877">
    <property type="term" value="F:protein-N(PI)-phosphohistidine-fructose phosphotransferase system transporter activity"/>
    <property type="evidence" value="ECO:0007669"/>
    <property type="project" value="InterPro"/>
</dbReference>
<evidence type="ECO:0000256" key="13">
    <source>
        <dbReference type="SAM" id="Phobius"/>
    </source>
</evidence>
<feature type="region of interest" description="Disordered" evidence="12">
    <location>
        <begin position="1"/>
        <end position="21"/>
    </location>
</feature>
<proteinExistence type="predicted"/>
<keyword evidence="2" id="KW-0813">Transport</keyword>
<feature type="transmembrane region" description="Helical" evidence="13">
    <location>
        <begin position="235"/>
        <end position="256"/>
    </location>
</feature>
<dbReference type="InterPro" id="IPR036095">
    <property type="entry name" value="PTS_EIIB-like_sf"/>
</dbReference>
<dbReference type="InterPro" id="IPR003501">
    <property type="entry name" value="PTS_EIIB_2/3"/>
</dbReference>
<dbReference type="HOGENOM" id="CLU_013155_0_0_11"/>
<sequence>MEVGSNHSSARWQPGERVPSTRRTMKKYVGITACPTGIAHTYMAAEKLEETAKETGNQIKVETQGSIGVENELTADDIREADAVVVAADTEVDLSRFDGKRVLVTGVQDGISRPAELLEQALTAPTRGGAGAAEPSDEPAAETGTTSASKDGKESVGHTLYTALMAGVSHMIPFVVCGGIMIALALGIGGKPTAGGVAVPEDSFWQTILQVGTLAFSLMIPILAGFIAQAIADRPGLVVGMVSGFIANSGAQFPYLTTTGPGGTKTGLNTGFIGAIVIGFIAGYVAKWMRKIPWHEYVKPIVPILIVPIFGTAIVSLLYVYVLGRPLAALFNGLTHFLASMTTSSITVLAIIIGLMVSFDMGGPVNKVAFLFAGGMIAVDQGKVMGLAAAAIPVAPLGMGLATLIDRRLFTKQERDAGIAALFMGLFGITEGAIPFAAADPARVIPSNMVGGAVAAVLAGMFGVHDVVMHGGPIVGVLGACKPLLGFFTAILIGALVTAFMSLALKRITARKKDRAVTA</sequence>
<dbReference type="eggNOG" id="COG1299">
    <property type="taxonomic scope" value="Bacteria"/>
</dbReference>
<feature type="transmembrane region" description="Helical" evidence="13">
    <location>
        <begin position="160"/>
        <end position="188"/>
    </location>
</feature>
<dbReference type="Pfam" id="PF02378">
    <property type="entry name" value="PTS_EIIC"/>
    <property type="match status" value="1"/>
</dbReference>
<keyword evidence="8 13" id="KW-0812">Transmembrane</keyword>
<feature type="transmembrane region" description="Helical" evidence="13">
    <location>
        <begin position="208"/>
        <end position="228"/>
    </location>
</feature>
<dbReference type="GO" id="GO:0090563">
    <property type="term" value="F:protein-phosphocysteine-sugar phosphotransferase activity"/>
    <property type="evidence" value="ECO:0007669"/>
    <property type="project" value="TreeGrafter"/>
</dbReference>
<evidence type="ECO:0000256" key="10">
    <source>
        <dbReference type="ARBA" id="ARBA00022989"/>
    </source>
</evidence>
<keyword evidence="4" id="KW-0597">Phosphoprotein</keyword>
<organism evidence="16 17">
    <name type="scientific">Cutibacterium acnes (strain DSM 16379 / KPA171202)</name>
    <name type="common">Propionibacterium acnes</name>
    <dbReference type="NCBI Taxonomy" id="267747"/>
    <lineage>
        <taxon>Bacteria</taxon>
        <taxon>Bacillati</taxon>
        <taxon>Actinomycetota</taxon>
        <taxon>Actinomycetes</taxon>
        <taxon>Propionibacteriales</taxon>
        <taxon>Propionibacteriaceae</taxon>
        <taxon>Cutibacterium</taxon>
    </lineage>
</organism>
<dbReference type="InterPro" id="IPR050864">
    <property type="entry name" value="Bacterial_PTS_Sugar_Transport"/>
</dbReference>
<feature type="transmembrane region" description="Helical" evidence="13">
    <location>
        <begin position="301"/>
        <end position="322"/>
    </location>
</feature>
<feature type="transmembrane region" description="Helical" evidence="13">
    <location>
        <begin position="334"/>
        <end position="357"/>
    </location>
</feature>
<keyword evidence="11 13" id="KW-0472">Membrane</keyword>
<evidence type="ECO:0000256" key="11">
    <source>
        <dbReference type="ARBA" id="ARBA00023136"/>
    </source>
</evidence>
<dbReference type="InterPro" id="IPR003352">
    <property type="entry name" value="PTS_EIIC"/>
</dbReference>
<evidence type="ECO:0000256" key="3">
    <source>
        <dbReference type="ARBA" id="ARBA00022475"/>
    </source>
</evidence>
<dbReference type="InterPro" id="IPR013014">
    <property type="entry name" value="PTS_EIIC_2"/>
</dbReference>
<keyword evidence="6 16" id="KW-0808">Transferase</keyword>
<dbReference type="Proteomes" id="UP000000603">
    <property type="component" value="Chromosome"/>
</dbReference>
<feature type="domain" description="PTS EIIB type-2" evidence="14">
    <location>
        <begin position="28"/>
        <end position="123"/>
    </location>
</feature>
<dbReference type="PROSITE" id="PS51099">
    <property type="entry name" value="PTS_EIIB_TYPE_2"/>
    <property type="match status" value="1"/>
</dbReference>